<feature type="transmembrane region" description="Helical" evidence="1">
    <location>
        <begin position="74"/>
        <end position="94"/>
    </location>
</feature>
<keyword evidence="1" id="KW-0472">Membrane</keyword>
<dbReference type="AlphaFoldDB" id="A0A645IZJ7"/>
<reference evidence="2" key="1">
    <citation type="submission" date="2019-08" db="EMBL/GenBank/DDBJ databases">
        <authorList>
            <person name="Kucharzyk K."/>
            <person name="Murdoch R.W."/>
            <person name="Higgins S."/>
            <person name="Loffler F."/>
        </authorList>
    </citation>
    <scope>NUCLEOTIDE SEQUENCE</scope>
</reference>
<protein>
    <submittedName>
        <fullName evidence="2">Uncharacterized protein</fullName>
    </submittedName>
</protein>
<proteinExistence type="predicted"/>
<keyword evidence="1" id="KW-1133">Transmembrane helix</keyword>
<evidence type="ECO:0000256" key="1">
    <source>
        <dbReference type="SAM" id="Phobius"/>
    </source>
</evidence>
<name>A0A645IZJ7_9ZZZZ</name>
<dbReference type="EMBL" id="VSSQ01127673">
    <property type="protein sequence ID" value="MPN56848.1"/>
    <property type="molecule type" value="Genomic_DNA"/>
</dbReference>
<keyword evidence="1" id="KW-0812">Transmembrane</keyword>
<gene>
    <name evidence="2" type="ORF">SDC9_204541</name>
</gene>
<accession>A0A645IZJ7</accession>
<sequence length="165" mass="18859">MYRTEVIIKTGGNQIAVGTYLRRNPSFGLVVFRIIVTGKHFGIEYGIVEGLLTDDDRSKVLIFEREPFKRFGEFLMIVLCLTHFLYILLVVFIVDAGETIFEHTSLLLLADFLLPIHTEIGKTFGMKAIFHTGQPHLKIHHVFIGRKGVYKIDIMTRTLLQAHSN</sequence>
<comment type="caution">
    <text evidence="2">The sequence shown here is derived from an EMBL/GenBank/DDBJ whole genome shotgun (WGS) entry which is preliminary data.</text>
</comment>
<evidence type="ECO:0000313" key="2">
    <source>
        <dbReference type="EMBL" id="MPN56848.1"/>
    </source>
</evidence>
<organism evidence="2">
    <name type="scientific">bioreactor metagenome</name>
    <dbReference type="NCBI Taxonomy" id="1076179"/>
    <lineage>
        <taxon>unclassified sequences</taxon>
        <taxon>metagenomes</taxon>
        <taxon>ecological metagenomes</taxon>
    </lineage>
</organism>